<keyword evidence="4" id="KW-0788">Thiol protease</keyword>
<evidence type="ECO:0000313" key="6">
    <source>
        <dbReference type="EMBL" id="MDT0683623.1"/>
    </source>
</evidence>
<dbReference type="PROSITE" id="PS51935">
    <property type="entry name" value="NLPC_P60"/>
    <property type="match status" value="1"/>
</dbReference>
<accession>A0ABU3DJ64</accession>
<evidence type="ECO:0000256" key="2">
    <source>
        <dbReference type="ARBA" id="ARBA00022670"/>
    </source>
</evidence>
<evidence type="ECO:0000313" key="7">
    <source>
        <dbReference type="Proteomes" id="UP001265259"/>
    </source>
</evidence>
<dbReference type="RefSeq" id="WP_311692345.1">
    <property type="nucleotide sequence ID" value="NZ_JAVRHL010000003.1"/>
</dbReference>
<keyword evidence="3" id="KW-0378">Hydrolase</keyword>
<name>A0ABU3DJ64_9RHOB</name>
<keyword evidence="7" id="KW-1185">Reference proteome</keyword>
<keyword evidence="2" id="KW-0645">Protease</keyword>
<feature type="domain" description="NlpC/P60" evidence="5">
    <location>
        <begin position="1"/>
        <end position="142"/>
    </location>
</feature>
<reference evidence="6 7" key="1">
    <citation type="submission" date="2023-09" db="EMBL/GenBank/DDBJ databases">
        <authorList>
            <person name="Rey-Velasco X."/>
        </authorList>
    </citation>
    <scope>NUCLEOTIDE SEQUENCE [LARGE SCALE GENOMIC DNA]</scope>
    <source>
        <strain evidence="6 7">F158</strain>
    </source>
</reference>
<protein>
    <submittedName>
        <fullName evidence="6">Peptidase</fullName>
    </submittedName>
</protein>
<comment type="similarity">
    <text evidence="1">Belongs to the peptidase C40 family.</text>
</comment>
<dbReference type="InterPro" id="IPR038765">
    <property type="entry name" value="Papain-like_cys_pep_sf"/>
</dbReference>
<dbReference type="InterPro" id="IPR000064">
    <property type="entry name" value="NLP_P60_dom"/>
</dbReference>
<evidence type="ECO:0000256" key="1">
    <source>
        <dbReference type="ARBA" id="ARBA00007074"/>
    </source>
</evidence>
<organism evidence="6 7">
    <name type="scientific">Tropicimonas omnivorans</name>
    <dbReference type="NCBI Taxonomy" id="3075590"/>
    <lineage>
        <taxon>Bacteria</taxon>
        <taxon>Pseudomonadati</taxon>
        <taxon>Pseudomonadota</taxon>
        <taxon>Alphaproteobacteria</taxon>
        <taxon>Rhodobacterales</taxon>
        <taxon>Roseobacteraceae</taxon>
        <taxon>Tropicimonas</taxon>
    </lineage>
</organism>
<evidence type="ECO:0000256" key="3">
    <source>
        <dbReference type="ARBA" id="ARBA00022801"/>
    </source>
</evidence>
<gene>
    <name evidence="6" type="ORF">RM543_13085</name>
</gene>
<dbReference type="EMBL" id="JAVRHL010000003">
    <property type="protein sequence ID" value="MDT0683623.1"/>
    <property type="molecule type" value="Genomic_DNA"/>
</dbReference>
<sequence>MRPEAVAIARCWIGTPYRHAASVQGHGTDCLGLVRGIWRTLYGDEPGGVPPYTLDWGEPQGDERMWAAARRLMPERPRGEATEAGDILLFRMRQGGIAKHLGVAAETGARPSFIHAFQGHAVVESPLTRPWARRIVARFILP</sequence>
<dbReference type="Gene3D" id="3.90.1720.10">
    <property type="entry name" value="endopeptidase domain like (from Nostoc punctiforme)"/>
    <property type="match status" value="1"/>
</dbReference>
<dbReference type="Proteomes" id="UP001265259">
    <property type="component" value="Unassembled WGS sequence"/>
</dbReference>
<dbReference type="NCBIfam" id="TIGR02219">
    <property type="entry name" value="phage_NlpC_fam"/>
    <property type="match status" value="1"/>
</dbReference>
<dbReference type="SUPFAM" id="SSF54001">
    <property type="entry name" value="Cysteine proteinases"/>
    <property type="match status" value="1"/>
</dbReference>
<dbReference type="InterPro" id="IPR011929">
    <property type="entry name" value="Phage_pept_NlpC/P60"/>
</dbReference>
<evidence type="ECO:0000259" key="5">
    <source>
        <dbReference type="PROSITE" id="PS51935"/>
    </source>
</evidence>
<proteinExistence type="inferred from homology"/>
<evidence type="ECO:0000256" key="4">
    <source>
        <dbReference type="ARBA" id="ARBA00022807"/>
    </source>
</evidence>
<comment type="caution">
    <text evidence="6">The sequence shown here is derived from an EMBL/GenBank/DDBJ whole genome shotgun (WGS) entry which is preliminary data.</text>
</comment>